<gene>
    <name evidence="1" type="ORF">GOB87_14940</name>
</gene>
<dbReference type="AlphaFoldDB" id="A0A967B7B6"/>
<reference evidence="1" key="1">
    <citation type="submission" date="2019-11" db="EMBL/GenBank/DDBJ databases">
        <title>Description of new Acetobacter species.</title>
        <authorList>
            <person name="Cleenwerck I."/>
            <person name="Sombolestani A.S."/>
        </authorList>
    </citation>
    <scope>NUCLEOTIDE SEQUENCE</scope>
    <source>
        <strain evidence="1">LMG 1626</strain>
    </source>
</reference>
<proteinExistence type="predicted"/>
<comment type="caution">
    <text evidence="1">The sequence shown here is derived from an EMBL/GenBank/DDBJ whole genome shotgun (WGS) entry which is preliminary data.</text>
</comment>
<protein>
    <submittedName>
        <fullName evidence="1">Uncharacterized protein</fullName>
    </submittedName>
</protein>
<organism evidence="1 2">
    <name type="scientific">Acetobacter estunensis</name>
    <dbReference type="NCBI Taxonomy" id="104097"/>
    <lineage>
        <taxon>Bacteria</taxon>
        <taxon>Pseudomonadati</taxon>
        <taxon>Pseudomonadota</taxon>
        <taxon>Alphaproteobacteria</taxon>
        <taxon>Acetobacterales</taxon>
        <taxon>Acetobacteraceae</taxon>
        <taxon>Acetobacter</taxon>
    </lineage>
</organism>
<name>A0A967B7B6_9PROT</name>
<evidence type="ECO:0000313" key="1">
    <source>
        <dbReference type="EMBL" id="NHO55220.1"/>
    </source>
</evidence>
<sequence length="63" mass="6825">MKKISCLCEKISVGHHHATSDKKMRGKRIGRSLIRQAAGLAATTARSLPAIFQVPAIRMVALV</sequence>
<dbReference type="RefSeq" id="WP_166318647.1">
    <property type="nucleotide sequence ID" value="NZ_WOTH01000055.1"/>
</dbReference>
<evidence type="ECO:0000313" key="2">
    <source>
        <dbReference type="Proteomes" id="UP000597459"/>
    </source>
</evidence>
<dbReference type="Proteomes" id="UP000597459">
    <property type="component" value="Unassembled WGS sequence"/>
</dbReference>
<keyword evidence="2" id="KW-1185">Reference proteome</keyword>
<dbReference type="EMBL" id="WOTH01000055">
    <property type="protein sequence ID" value="NHO55220.1"/>
    <property type="molecule type" value="Genomic_DNA"/>
</dbReference>
<accession>A0A967B7B6</accession>